<reference evidence="3" key="1">
    <citation type="journal article" date="2019" name="Int. J. Syst. Evol. Microbiol.">
        <title>The Global Catalogue of Microorganisms (GCM) 10K type strain sequencing project: providing services to taxonomists for standard genome sequencing and annotation.</title>
        <authorList>
            <consortium name="The Broad Institute Genomics Platform"/>
            <consortium name="The Broad Institute Genome Sequencing Center for Infectious Disease"/>
            <person name="Wu L."/>
            <person name="Ma J."/>
        </authorList>
    </citation>
    <scope>NUCLEOTIDE SEQUENCE [LARGE SCALE GENOMIC DNA]</scope>
    <source>
        <strain evidence="3">JCM 32206</strain>
    </source>
</reference>
<dbReference type="Proteomes" id="UP001501183">
    <property type="component" value="Unassembled WGS sequence"/>
</dbReference>
<dbReference type="RefSeq" id="WP_345350363.1">
    <property type="nucleotide sequence ID" value="NZ_BAABFB010000066.1"/>
</dbReference>
<dbReference type="EMBL" id="BAABFB010000066">
    <property type="protein sequence ID" value="GAA4486902.1"/>
    <property type="molecule type" value="Genomic_DNA"/>
</dbReference>
<keyword evidence="1" id="KW-0472">Membrane</keyword>
<name>A0ABP8PJ35_9NOCA</name>
<gene>
    <name evidence="2" type="ORF">GCM10023094_44340</name>
</gene>
<sequence>MKMHLFAEWFGYSLGLIAVITFAMAVVALASGYGGWALVAGIVCLVSIALGLGIVTETVHHDHKQRRHTPRFPLPGGTAWPVRE</sequence>
<comment type="caution">
    <text evidence="2">The sequence shown here is derived from an EMBL/GenBank/DDBJ whole genome shotgun (WGS) entry which is preliminary data.</text>
</comment>
<protein>
    <submittedName>
        <fullName evidence="2">Membrane protein</fullName>
    </submittedName>
</protein>
<evidence type="ECO:0000256" key="1">
    <source>
        <dbReference type="SAM" id="Phobius"/>
    </source>
</evidence>
<keyword evidence="1" id="KW-0812">Transmembrane</keyword>
<accession>A0ABP8PJ35</accession>
<evidence type="ECO:0000313" key="2">
    <source>
        <dbReference type="EMBL" id="GAA4486902.1"/>
    </source>
</evidence>
<keyword evidence="1" id="KW-1133">Transmembrane helix</keyword>
<keyword evidence="3" id="KW-1185">Reference proteome</keyword>
<feature type="transmembrane region" description="Helical" evidence="1">
    <location>
        <begin position="9"/>
        <end position="30"/>
    </location>
</feature>
<feature type="transmembrane region" description="Helical" evidence="1">
    <location>
        <begin position="36"/>
        <end position="56"/>
    </location>
</feature>
<evidence type="ECO:0000313" key="3">
    <source>
        <dbReference type="Proteomes" id="UP001501183"/>
    </source>
</evidence>
<proteinExistence type="predicted"/>
<organism evidence="2 3">
    <name type="scientific">Rhodococcus olei</name>
    <dbReference type="NCBI Taxonomy" id="2161675"/>
    <lineage>
        <taxon>Bacteria</taxon>
        <taxon>Bacillati</taxon>
        <taxon>Actinomycetota</taxon>
        <taxon>Actinomycetes</taxon>
        <taxon>Mycobacteriales</taxon>
        <taxon>Nocardiaceae</taxon>
        <taxon>Rhodococcus</taxon>
    </lineage>
</organism>